<dbReference type="EMBL" id="JBBYHV010000001">
    <property type="protein sequence ID" value="MEL1249595.1"/>
    <property type="molecule type" value="Genomic_DNA"/>
</dbReference>
<keyword evidence="1" id="KW-0812">Transmembrane</keyword>
<evidence type="ECO:0000313" key="2">
    <source>
        <dbReference type="EMBL" id="MEL1249595.1"/>
    </source>
</evidence>
<keyword evidence="1" id="KW-0472">Membrane</keyword>
<name>A0ABU9IBJ8_9SPHN</name>
<keyword evidence="3" id="KW-1185">Reference proteome</keyword>
<evidence type="ECO:0000313" key="3">
    <source>
        <dbReference type="Proteomes" id="UP001497045"/>
    </source>
</evidence>
<accession>A0ABU9IBJ8</accession>
<feature type="transmembrane region" description="Helical" evidence="1">
    <location>
        <begin position="6"/>
        <end position="26"/>
    </location>
</feature>
<proteinExistence type="predicted"/>
<reference evidence="2 3" key="1">
    <citation type="submission" date="2024-04" db="EMBL/GenBank/DDBJ databases">
        <title>Aurantiacibacter sp. DGU6 16S ribosomal RNA gene Genome sequencing and assembly.</title>
        <authorList>
            <person name="Park S."/>
        </authorList>
    </citation>
    <scope>NUCLEOTIDE SEQUENCE [LARGE SCALE GENOMIC DNA]</scope>
    <source>
        <strain evidence="2 3">DGU6</strain>
    </source>
</reference>
<keyword evidence="1" id="KW-1133">Transmembrane helix</keyword>
<sequence>MDWDLIINFIFVLLAASLTFSTVLRFQRKSVEHKERKLELEARIAEAKKGERTLGNEVVQQIEDRLRVIERIVTDPGADLSRQIEDLRAEASARREKVQ</sequence>
<protein>
    <submittedName>
        <fullName evidence="2">Uncharacterized protein</fullName>
    </submittedName>
</protein>
<gene>
    <name evidence="2" type="ORF">AAEO60_02810</name>
</gene>
<dbReference type="RefSeq" id="WP_341672129.1">
    <property type="nucleotide sequence ID" value="NZ_JBBYHV010000001.1"/>
</dbReference>
<organism evidence="2 3">
    <name type="scientific">Aurantiacibacter gilvus</name>
    <dbReference type="NCBI Taxonomy" id="3139141"/>
    <lineage>
        <taxon>Bacteria</taxon>
        <taxon>Pseudomonadati</taxon>
        <taxon>Pseudomonadota</taxon>
        <taxon>Alphaproteobacteria</taxon>
        <taxon>Sphingomonadales</taxon>
        <taxon>Erythrobacteraceae</taxon>
        <taxon>Aurantiacibacter</taxon>
    </lineage>
</organism>
<comment type="caution">
    <text evidence="2">The sequence shown here is derived from an EMBL/GenBank/DDBJ whole genome shotgun (WGS) entry which is preliminary data.</text>
</comment>
<evidence type="ECO:0000256" key="1">
    <source>
        <dbReference type="SAM" id="Phobius"/>
    </source>
</evidence>
<dbReference type="Proteomes" id="UP001497045">
    <property type="component" value="Unassembled WGS sequence"/>
</dbReference>